<feature type="region of interest" description="Disordered" evidence="1">
    <location>
        <begin position="70"/>
        <end position="100"/>
    </location>
</feature>
<dbReference type="HOGENOM" id="CLU_2303753_0_0_5"/>
<evidence type="ECO:0000313" key="2">
    <source>
        <dbReference type="EMBL" id="BAB49383.1"/>
    </source>
</evidence>
<accession>Q98IY3</accession>
<protein>
    <submittedName>
        <fullName evidence="2">Mll2194 protein</fullName>
    </submittedName>
</protein>
<dbReference type="EMBL" id="BA000012">
    <property type="protein sequence ID" value="BAB49383.1"/>
    <property type="molecule type" value="Genomic_DNA"/>
</dbReference>
<dbReference type="Proteomes" id="UP000000552">
    <property type="component" value="Chromosome"/>
</dbReference>
<evidence type="ECO:0000313" key="3">
    <source>
        <dbReference type="Proteomes" id="UP000000552"/>
    </source>
</evidence>
<proteinExistence type="predicted"/>
<gene>
    <name evidence="2" type="ordered locus">mll2194</name>
</gene>
<evidence type="ECO:0000256" key="1">
    <source>
        <dbReference type="SAM" id="MobiDB-lite"/>
    </source>
</evidence>
<sequence length="100" mass="10541">MHGVGFSLRPGRRLTAQLPHCARARCPSNLLRWRFAMSEKATGRLGILEGMSIVLAVAVASLAMAQAQPGPRGCTTTVPASHNAVPAKPDADAADMLLHD</sequence>
<name>Q98IY3_RHILO</name>
<reference evidence="2 3" key="1">
    <citation type="journal article" date="2000" name="DNA Res.">
        <title>Complete genome structure of the nitrogen-fixing symbiotic bacterium Mesorhizobium loti.</title>
        <authorList>
            <person name="Kaneko T."/>
            <person name="Nakamura Y."/>
            <person name="Sato S."/>
            <person name="Asamizu E."/>
            <person name="Kato T."/>
            <person name="Sasamoto S."/>
            <person name="Watanabe A."/>
            <person name="Idesawa K."/>
            <person name="Ishikawa A."/>
            <person name="Kawashima K."/>
            <person name="Kimura T."/>
            <person name="Kishida Y."/>
            <person name="Kiyokawa C."/>
            <person name="Kohara M."/>
            <person name="Matsumoto M."/>
            <person name="Matsuno A."/>
            <person name="Mochizuki Y."/>
            <person name="Nakayama S."/>
            <person name="Nakazaki N."/>
            <person name="Shimpo S."/>
            <person name="Sugimoto M."/>
            <person name="Takeuchi C."/>
            <person name="Yamada M."/>
            <person name="Tabata S."/>
        </authorList>
    </citation>
    <scope>NUCLEOTIDE SEQUENCE [LARGE SCALE GENOMIC DNA]</scope>
    <source>
        <strain evidence="3">LMG 29417 / CECT 9101 / MAFF 303099</strain>
    </source>
</reference>
<dbReference type="AlphaFoldDB" id="Q98IY3"/>
<dbReference type="KEGG" id="mlo:mll2194"/>
<organism evidence="2 3">
    <name type="scientific">Mesorhizobium japonicum (strain LMG 29417 / CECT 9101 / MAFF 303099)</name>
    <name type="common">Mesorhizobium loti (strain MAFF 303099)</name>
    <dbReference type="NCBI Taxonomy" id="266835"/>
    <lineage>
        <taxon>Bacteria</taxon>
        <taxon>Pseudomonadati</taxon>
        <taxon>Pseudomonadota</taxon>
        <taxon>Alphaproteobacteria</taxon>
        <taxon>Hyphomicrobiales</taxon>
        <taxon>Phyllobacteriaceae</taxon>
        <taxon>Mesorhizobium</taxon>
    </lineage>
</organism>